<dbReference type="InterPro" id="IPR029055">
    <property type="entry name" value="Ntn_hydrolases_N"/>
</dbReference>
<dbReference type="RefSeq" id="WP_188254332.1">
    <property type="nucleotide sequence ID" value="NZ_JABVCF010000004.1"/>
</dbReference>
<gene>
    <name evidence="1" type="ORF">KEU06_09030</name>
</gene>
<accession>A0A942I2H7</accession>
<evidence type="ECO:0000313" key="2">
    <source>
        <dbReference type="Proteomes" id="UP000680348"/>
    </source>
</evidence>
<reference evidence="1" key="1">
    <citation type="submission" date="2021-04" db="EMBL/GenBank/DDBJ databases">
        <title>Pseudaminobacter soli sp. nov., isolated from paddy soil contaminated by heavy metals.</title>
        <authorList>
            <person name="Zhang K."/>
        </authorList>
    </citation>
    <scope>NUCLEOTIDE SEQUENCE</scope>
    <source>
        <strain evidence="1">19-2017</strain>
    </source>
</reference>
<organism evidence="1 2">
    <name type="scientific">Pseudaminobacter soli</name>
    <name type="common">ex Zhang et al. 2022</name>
    <dbReference type="NCBI Taxonomy" id="2831468"/>
    <lineage>
        <taxon>Bacteria</taxon>
        <taxon>Pseudomonadati</taxon>
        <taxon>Pseudomonadota</taxon>
        <taxon>Alphaproteobacteria</taxon>
        <taxon>Hyphomicrobiales</taxon>
        <taxon>Phyllobacteriaceae</taxon>
        <taxon>Pseudaminobacter</taxon>
    </lineage>
</organism>
<sequence>MTVLVYRDGVLASDSQLIRRNWNVLGHAEKIARVDVDGEAYLVGGTGEAPYVAKFIRWCRSDNFPKFLQNLEYSSPRIEPTGKDDNCTGFVIKPDGVCIRFEGDDPPYEVESEWHVFGSGDMIAVGALEMGATAERAVEVCIKHDILSDGPIQVVRRD</sequence>
<name>A0A942I2H7_9HYPH</name>
<dbReference type="Proteomes" id="UP000680348">
    <property type="component" value="Unassembled WGS sequence"/>
</dbReference>
<dbReference type="SUPFAM" id="SSF56235">
    <property type="entry name" value="N-terminal nucleophile aminohydrolases (Ntn hydrolases)"/>
    <property type="match status" value="1"/>
</dbReference>
<protein>
    <submittedName>
        <fullName evidence="1">Uncharacterized protein</fullName>
    </submittedName>
</protein>
<proteinExistence type="predicted"/>
<comment type="caution">
    <text evidence="1">The sequence shown here is derived from an EMBL/GenBank/DDBJ whole genome shotgun (WGS) entry which is preliminary data.</text>
</comment>
<evidence type="ECO:0000313" key="1">
    <source>
        <dbReference type="EMBL" id="MBS3648768.1"/>
    </source>
</evidence>
<dbReference type="AlphaFoldDB" id="A0A942I2H7"/>
<keyword evidence="2" id="KW-1185">Reference proteome</keyword>
<dbReference type="EMBL" id="JAGWCR010000004">
    <property type="protein sequence ID" value="MBS3648768.1"/>
    <property type="molecule type" value="Genomic_DNA"/>
</dbReference>